<protein>
    <submittedName>
        <fullName evidence="1">Uncharacterized protein DUF4911</fullName>
    </submittedName>
</protein>
<evidence type="ECO:0000313" key="2">
    <source>
        <dbReference type="Proteomes" id="UP000294614"/>
    </source>
</evidence>
<dbReference type="EMBL" id="SMGG01000004">
    <property type="protein sequence ID" value="TCK60832.1"/>
    <property type="molecule type" value="Genomic_DNA"/>
</dbReference>
<dbReference type="AlphaFoldDB" id="A0A4R1K8Z7"/>
<proteinExistence type="predicted"/>
<dbReference type="RefSeq" id="WP_132873696.1">
    <property type="nucleotide sequence ID" value="NZ_JAJUHT010000001.1"/>
</dbReference>
<sequence length="82" mass="9365">MPHTVRVKFNIRKQDVLLVNSIIDSHEGIGLVRTVDAKQGAMVVYSTDDQYEVVLKVLEDLKKNGMVIENIHTEVSENIDEW</sequence>
<accession>A0A4R1K8Z7</accession>
<organism evidence="1 2">
    <name type="scientific">Seleniivibrio woodruffii</name>
    <dbReference type="NCBI Taxonomy" id="1078050"/>
    <lineage>
        <taxon>Bacteria</taxon>
        <taxon>Pseudomonadati</taxon>
        <taxon>Deferribacterota</taxon>
        <taxon>Deferribacteres</taxon>
        <taxon>Deferribacterales</taxon>
        <taxon>Geovibrionaceae</taxon>
        <taxon>Seleniivibrio</taxon>
    </lineage>
</organism>
<dbReference type="Proteomes" id="UP000294614">
    <property type="component" value="Unassembled WGS sequence"/>
</dbReference>
<comment type="caution">
    <text evidence="1">The sequence shown here is derived from an EMBL/GenBank/DDBJ whole genome shotgun (WGS) entry which is preliminary data.</text>
</comment>
<dbReference type="InterPro" id="IPR032587">
    <property type="entry name" value="DUF4911"/>
</dbReference>
<gene>
    <name evidence="1" type="ORF">C8D98_1711</name>
</gene>
<keyword evidence="2" id="KW-1185">Reference proteome</keyword>
<reference evidence="1 2" key="1">
    <citation type="submission" date="2019-03" db="EMBL/GenBank/DDBJ databases">
        <title>Genomic Encyclopedia of Type Strains, Phase IV (KMG-IV): sequencing the most valuable type-strain genomes for metagenomic binning, comparative biology and taxonomic classification.</title>
        <authorList>
            <person name="Goeker M."/>
        </authorList>
    </citation>
    <scope>NUCLEOTIDE SEQUENCE [LARGE SCALE GENOMIC DNA]</scope>
    <source>
        <strain evidence="1 2">DSM 24984</strain>
    </source>
</reference>
<name>A0A4R1K8Z7_9BACT</name>
<evidence type="ECO:0000313" key="1">
    <source>
        <dbReference type="EMBL" id="TCK60832.1"/>
    </source>
</evidence>
<dbReference type="OrthoDB" id="5688at2"/>
<dbReference type="Pfam" id="PF16256">
    <property type="entry name" value="DUF4911"/>
    <property type="match status" value="1"/>
</dbReference>